<accession>A0A835SS30</accession>
<evidence type="ECO:0000313" key="1">
    <source>
        <dbReference type="EMBL" id="KAG2424881.1"/>
    </source>
</evidence>
<reference evidence="1" key="1">
    <citation type="journal article" date="2020" name="bioRxiv">
        <title>Comparative genomics of Chlamydomonas.</title>
        <authorList>
            <person name="Craig R.J."/>
            <person name="Hasan A.R."/>
            <person name="Ness R.W."/>
            <person name="Keightley P.D."/>
        </authorList>
    </citation>
    <scope>NUCLEOTIDE SEQUENCE</scope>
    <source>
        <strain evidence="1">SAG 7.73</strain>
    </source>
</reference>
<name>A0A835SS30_CHLIN</name>
<dbReference type="AlphaFoldDB" id="A0A835SS30"/>
<protein>
    <submittedName>
        <fullName evidence="1">Uncharacterized protein</fullName>
    </submittedName>
</protein>
<comment type="caution">
    <text evidence="1">The sequence shown here is derived from an EMBL/GenBank/DDBJ whole genome shotgun (WGS) entry which is preliminary data.</text>
</comment>
<gene>
    <name evidence="1" type="ORF">HXX76_014039</name>
</gene>
<organism evidence="1 2">
    <name type="scientific">Chlamydomonas incerta</name>
    <dbReference type="NCBI Taxonomy" id="51695"/>
    <lineage>
        <taxon>Eukaryota</taxon>
        <taxon>Viridiplantae</taxon>
        <taxon>Chlorophyta</taxon>
        <taxon>core chlorophytes</taxon>
        <taxon>Chlorophyceae</taxon>
        <taxon>CS clade</taxon>
        <taxon>Chlamydomonadales</taxon>
        <taxon>Chlamydomonadaceae</taxon>
        <taxon>Chlamydomonas</taxon>
    </lineage>
</organism>
<dbReference type="EMBL" id="JAEHOC010000060">
    <property type="protein sequence ID" value="KAG2424881.1"/>
    <property type="molecule type" value="Genomic_DNA"/>
</dbReference>
<evidence type="ECO:0000313" key="2">
    <source>
        <dbReference type="Proteomes" id="UP000650467"/>
    </source>
</evidence>
<sequence length="481" mass="53587">MNSLIINEYKALVGQEPPADFLQVWAPPMVVRQKTVMDLRRELLTLPHVGDRMSAVIARRYMALTDAAPTEQYMQDALRQLVETGFDEPKVEAVVRASRDFRAKYVRVVEEVWQAIKEEAPSEEVVDMFTYKFINNPKYDVELLKAEIQAGKQQGGAPLASGAPGDGCQQAPTSRFVSGREVLGAYVERGIGSPPVPTTQVAPPRSAVAGAIPSHVPALLDAFNSQFGRHMTGLELVRILPRVGQVTDIDSFVWKERDVFDRAFDRVRGLYNGYLNQNLDINAFIGTHLAALDSDLEEYAADLVRRFVADERYAALMRASVSSLYKERYRVDIEAPDLEKVLHNLVDGSVMVTEEASISHVTDTYVQQMEEYLRNVADIYHAHLDRTLEQDEEQEHKDRFRGGSVDLDSVVEQIRSSIEYIDVVKALVTRLFLEGGEAASPARICKVVQAALQPGTCDRSLLAIQQVVIGILGTAATPERV</sequence>
<proteinExistence type="predicted"/>
<keyword evidence="2" id="KW-1185">Reference proteome</keyword>
<dbReference type="Proteomes" id="UP000650467">
    <property type="component" value="Unassembled WGS sequence"/>
</dbReference>